<dbReference type="STRING" id="1332264.BW730_17455"/>
<dbReference type="SUPFAM" id="SSF51735">
    <property type="entry name" value="NAD(P)-binding Rossmann-fold domains"/>
    <property type="match status" value="1"/>
</dbReference>
<name>A0A1Q2CSE1_9ACTN</name>
<dbReference type="InterPro" id="IPR011051">
    <property type="entry name" value="RmlC_Cupin_sf"/>
</dbReference>
<evidence type="ECO:0000313" key="8">
    <source>
        <dbReference type="Proteomes" id="UP000188145"/>
    </source>
</evidence>
<dbReference type="GO" id="GO:0019305">
    <property type="term" value="P:dTDP-rhamnose biosynthetic process"/>
    <property type="evidence" value="ECO:0007669"/>
    <property type="project" value="UniProtKB-UniPathway"/>
</dbReference>
<dbReference type="Gene3D" id="2.60.120.10">
    <property type="entry name" value="Jelly Rolls"/>
    <property type="match status" value="1"/>
</dbReference>
<dbReference type="Proteomes" id="UP000188145">
    <property type="component" value="Chromosome"/>
</dbReference>
<comment type="similarity">
    <text evidence="2 5">Belongs to the dTDP-4-dehydrorhamnose reductase family.</text>
</comment>
<dbReference type="PRINTS" id="PR00081">
    <property type="entry name" value="GDHRDH"/>
</dbReference>
<dbReference type="GO" id="GO:0008830">
    <property type="term" value="F:dTDP-4-dehydrorhamnose 3,5-epimerase activity"/>
    <property type="evidence" value="ECO:0007669"/>
    <property type="project" value="InterPro"/>
</dbReference>
<gene>
    <name evidence="7" type="ORF">BW730_17455</name>
</gene>
<comment type="pathway">
    <text evidence="5">Carbohydrate biosynthesis; dTDP-L-rhamnose biosynthesis.</text>
</comment>
<keyword evidence="8" id="KW-1185">Reference proteome</keyword>
<reference evidence="8" key="1">
    <citation type="submission" date="2017-02" db="EMBL/GenBank/DDBJ databases">
        <title>Tessaracoccus aquaemaris sp. nov., isolated from the intestine of a Korean rockfish, Sebastes schlegelii, in a marine aquaculture pond.</title>
        <authorList>
            <person name="Tak E.J."/>
            <person name="Bae J.-W."/>
        </authorList>
    </citation>
    <scope>NUCLEOTIDE SEQUENCE [LARGE SCALE GENOMIC DNA]</scope>
    <source>
        <strain evidence="8">NSG39</strain>
    </source>
</reference>
<evidence type="ECO:0000256" key="5">
    <source>
        <dbReference type="RuleBase" id="RU364082"/>
    </source>
</evidence>
<dbReference type="UniPathway" id="UPA00124"/>
<dbReference type="SUPFAM" id="SSF51182">
    <property type="entry name" value="RmlC-like cupins"/>
    <property type="match status" value="1"/>
</dbReference>
<dbReference type="AlphaFoldDB" id="A0A1Q2CSE1"/>
<evidence type="ECO:0000256" key="4">
    <source>
        <dbReference type="PIRSR" id="PIRSR600888-3"/>
    </source>
</evidence>
<dbReference type="PANTHER" id="PTHR10491:SF4">
    <property type="entry name" value="METHIONINE ADENOSYLTRANSFERASE 2 SUBUNIT BETA"/>
    <property type="match status" value="1"/>
</dbReference>
<organism evidence="7 8">
    <name type="scientific">Tessaracoccus aquimaris</name>
    <dbReference type="NCBI Taxonomy" id="1332264"/>
    <lineage>
        <taxon>Bacteria</taxon>
        <taxon>Bacillati</taxon>
        <taxon>Actinomycetota</taxon>
        <taxon>Actinomycetes</taxon>
        <taxon>Propionibacteriales</taxon>
        <taxon>Propionibacteriaceae</taxon>
        <taxon>Tessaracoccus</taxon>
    </lineage>
</organism>
<keyword evidence="5" id="KW-0560">Oxidoreductase</keyword>
<dbReference type="EC" id="1.1.1.133" evidence="5"/>
<sequence length="463" mass="49632">MSELVSRESGIPGLLFLDLPVREDARGWFKENWQRAKMTALGLPDFGPVQHNIAFNAAAGTTRGMHAEPWDKLVSLAAGRIFGVWVDLRPGPGFGTVATREMGPEGAVFVPRGVANGYQALEEGTLYSYLVNEHWSAEALALYTYVNLADPSLAIDWPIPLAEAEISDADRAHPALADVTPMAPRATVILGGSGQLGRELVALLPDAVAPDRTRLDLTSAESVAAYDWSQVGTIINAAAFTEVDGAETQEGAKACWSVNVNAVARLVDQARRHRIRFVQVSSDYVFDGTAPVHDEYEAASPLSTYGASKAASDALVATLPEHLIVRTTWLVGTGRSFVATMAALADRGASPRVVDDQFGRLSFADDLAAAIVHLLSGGAGSGVYNVTNAGPTRSWADIARRVFELSGRDPGDVQSITSEEWAEGRVVADRPRNSALSLDRLEATGFRPRDADERLVDLLTGRQ</sequence>
<dbReference type="InterPro" id="IPR029903">
    <property type="entry name" value="RmlD-like-bd"/>
</dbReference>
<feature type="domain" description="RmlD-like substrate binding" evidence="6">
    <location>
        <begin position="188"/>
        <end position="459"/>
    </location>
</feature>
<dbReference type="GO" id="GO:0008831">
    <property type="term" value="F:dTDP-4-dehydrorhamnose reductase activity"/>
    <property type="evidence" value="ECO:0007669"/>
    <property type="project" value="UniProtKB-EC"/>
</dbReference>
<dbReference type="PANTHER" id="PTHR10491">
    <property type="entry name" value="DTDP-4-DEHYDRORHAMNOSE REDUCTASE"/>
    <property type="match status" value="1"/>
</dbReference>
<protein>
    <recommendedName>
        <fullName evidence="5">dTDP-4-dehydrorhamnose reductase</fullName>
        <ecNumber evidence="5">1.1.1.133</ecNumber>
    </recommendedName>
</protein>
<dbReference type="CDD" id="cd05254">
    <property type="entry name" value="dTDP_HR_like_SDR_e"/>
    <property type="match status" value="1"/>
</dbReference>
<evidence type="ECO:0000259" key="6">
    <source>
        <dbReference type="Pfam" id="PF04321"/>
    </source>
</evidence>
<comment type="function">
    <text evidence="5">Catalyzes the reduction of dTDP-6-deoxy-L-lyxo-4-hexulose to yield dTDP-L-rhamnose.</text>
</comment>
<dbReference type="EMBL" id="CP019606">
    <property type="protein sequence ID" value="AQP49017.1"/>
    <property type="molecule type" value="Genomic_DNA"/>
</dbReference>
<dbReference type="InterPro" id="IPR002347">
    <property type="entry name" value="SDR_fam"/>
</dbReference>
<evidence type="ECO:0000256" key="3">
    <source>
        <dbReference type="PIRSR" id="PIRSR600888-1"/>
    </source>
</evidence>
<dbReference type="InterPro" id="IPR014710">
    <property type="entry name" value="RmlC-like_jellyroll"/>
</dbReference>
<proteinExistence type="inferred from homology"/>
<dbReference type="RefSeq" id="WP_077687375.1">
    <property type="nucleotide sequence ID" value="NZ_CP019606.1"/>
</dbReference>
<dbReference type="Pfam" id="PF04321">
    <property type="entry name" value="RmlD_sub_bind"/>
    <property type="match status" value="1"/>
</dbReference>
<feature type="active site" description="Proton donor" evidence="3">
    <location>
        <position position="129"/>
    </location>
</feature>
<dbReference type="Gene3D" id="3.40.50.720">
    <property type="entry name" value="NAD(P)-binding Rossmann-like Domain"/>
    <property type="match status" value="1"/>
</dbReference>
<dbReference type="OrthoDB" id="9803892at2"/>
<evidence type="ECO:0000256" key="1">
    <source>
        <dbReference type="ARBA" id="ARBA00010154"/>
    </source>
</evidence>
<dbReference type="Pfam" id="PF00908">
    <property type="entry name" value="dTDP_sugar_isom"/>
    <property type="match status" value="1"/>
</dbReference>
<dbReference type="Gene3D" id="3.90.25.10">
    <property type="entry name" value="UDP-galactose 4-epimerase, domain 1"/>
    <property type="match status" value="1"/>
</dbReference>
<dbReference type="InterPro" id="IPR036291">
    <property type="entry name" value="NAD(P)-bd_dom_sf"/>
</dbReference>
<feature type="site" description="Participates in a stacking interaction with the thymidine ring of dTDP-4-oxo-6-deoxyglucose" evidence="4">
    <location>
        <position position="135"/>
    </location>
</feature>
<accession>A0A1Q2CSE1</accession>
<keyword evidence="5" id="KW-0521">NADP</keyword>
<evidence type="ECO:0000313" key="7">
    <source>
        <dbReference type="EMBL" id="AQP49017.1"/>
    </source>
</evidence>
<evidence type="ECO:0000256" key="2">
    <source>
        <dbReference type="ARBA" id="ARBA00010944"/>
    </source>
</evidence>
<feature type="active site" description="Proton acceptor" evidence="3">
    <location>
        <position position="66"/>
    </location>
</feature>
<dbReference type="InterPro" id="IPR000888">
    <property type="entry name" value="RmlC-like"/>
</dbReference>
<dbReference type="KEGG" id="tes:BW730_17455"/>
<comment type="similarity">
    <text evidence="1">Belongs to the dTDP-4-dehydrorhamnose 3,5-epimerase family.</text>
</comment>
<dbReference type="InterPro" id="IPR005913">
    <property type="entry name" value="dTDP_dehydrorham_reduct"/>
</dbReference>